<evidence type="ECO:0000313" key="9">
    <source>
        <dbReference type="RefSeq" id="XP_055889517.1"/>
    </source>
</evidence>
<dbReference type="PRINTS" id="PR00449">
    <property type="entry name" value="RASTRNSFRMNG"/>
</dbReference>
<dbReference type="EC" id="3.6.5.2" evidence="2"/>
<evidence type="ECO:0000313" key="8">
    <source>
        <dbReference type="RefSeq" id="XP_055889516.1"/>
    </source>
</evidence>
<dbReference type="Gene3D" id="3.40.50.300">
    <property type="entry name" value="P-loop containing nucleotide triphosphate hydrolases"/>
    <property type="match status" value="1"/>
</dbReference>
<comment type="similarity">
    <text evidence="1">Belongs to the small GTPase superfamily. Ras family.</text>
</comment>
<dbReference type="SMART" id="SM00173">
    <property type="entry name" value="RAS"/>
    <property type="match status" value="1"/>
</dbReference>
<evidence type="ECO:0000313" key="5">
    <source>
        <dbReference type="Proteomes" id="UP001165740"/>
    </source>
</evidence>
<dbReference type="Proteomes" id="UP001165740">
    <property type="component" value="Chromosome 6"/>
</dbReference>
<proteinExistence type="inferred from homology"/>
<accession>A0A9W3AQG9</accession>
<evidence type="ECO:0000313" key="7">
    <source>
        <dbReference type="RefSeq" id="XP_055889515.1"/>
    </source>
</evidence>
<evidence type="ECO:0000256" key="2">
    <source>
        <dbReference type="ARBA" id="ARBA00011984"/>
    </source>
</evidence>
<dbReference type="OrthoDB" id="18798at2759"/>
<dbReference type="AlphaFoldDB" id="A0A9W3AQG9"/>
<evidence type="ECO:0000256" key="4">
    <source>
        <dbReference type="ARBA" id="ARBA00048098"/>
    </source>
</evidence>
<sequence>MSRTEVIMEDKNHKHVQNGSCRDINIAVLGGKGVGKSAIIVRYLTGRFIGDYDPEMEAIFSTNIPIDGKHYTINIMDTTSYFSGHDLKEDPIFWADAFMLVFSLIDLASYRTVQELVETLRMARDDEGVPILAAANKSDLVHLWTMSSVECEAWCSGQQCLFAEISASEDPESIHKAFELLCKRVRAVHKKREKLSWTLQRPAVAAKLQIRQSLKNLAEKKLWRTRTSTM</sequence>
<dbReference type="PROSITE" id="PS51421">
    <property type="entry name" value="RAS"/>
    <property type="match status" value="1"/>
</dbReference>
<keyword evidence="5" id="KW-1185">Reference proteome</keyword>
<dbReference type="GeneID" id="106080156"/>
<dbReference type="InterPro" id="IPR001806">
    <property type="entry name" value="Small_GTPase"/>
</dbReference>
<dbReference type="RefSeq" id="XP_055889518.1">
    <property type="nucleotide sequence ID" value="XM_056033543.1"/>
</dbReference>
<dbReference type="InterPro" id="IPR051065">
    <property type="entry name" value="Ras-related_GTPase"/>
</dbReference>
<evidence type="ECO:0000313" key="6">
    <source>
        <dbReference type="RefSeq" id="XP_055889514.1"/>
    </source>
</evidence>
<dbReference type="InterPro" id="IPR027417">
    <property type="entry name" value="P-loop_NTPase"/>
</dbReference>
<keyword evidence="3" id="KW-0378">Hydrolase</keyword>
<dbReference type="NCBIfam" id="TIGR00231">
    <property type="entry name" value="small_GTP"/>
    <property type="match status" value="1"/>
</dbReference>
<reference evidence="6 7" key="1">
    <citation type="submission" date="2025-04" db="UniProtKB">
        <authorList>
            <consortium name="RefSeq"/>
        </authorList>
    </citation>
    <scope>IDENTIFICATION</scope>
</reference>
<dbReference type="SMART" id="SM00175">
    <property type="entry name" value="RAB"/>
    <property type="match status" value="1"/>
</dbReference>
<comment type="catalytic activity">
    <reaction evidence="4">
        <text>GTP + H2O = GDP + phosphate + H(+)</text>
        <dbReference type="Rhea" id="RHEA:19669"/>
        <dbReference type="ChEBI" id="CHEBI:15377"/>
        <dbReference type="ChEBI" id="CHEBI:15378"/>
        <dbReference type="ChEBI" id="CHEBI:37565"/>
        <dbReference type="ChEBI" id="CHEBI:43474"/>
        <dbReference type="ChEBI" id="CHEBI:58189"/>
        <dbReference type="EC" id="3.6.5.2"/>
    </reaction>
</comment>
<evidence type="ECO:0000313" key="10">
    <source>
        <dbReference type="RefSeq" id="XP_055889518.1"/>
    </source>
</evidence>
<dbReference type="PROSITE" id="PS51419">
    <property type="entry name" value="RAB"/>
    <property type="match status" value="1"/>
</dbReference>
<evidence type="ECO:0000256" key="1">
    <source>
        <dbReference type="ARBA" id="ARBA00008344"/>
    </source>
</evidence>
<protein>
    <recommendedName>
        <fullName evidence="2">small monomeric GTPase</fullName>
        <ecNumber evidence="2">3.6.5.2</ecNumber>
    </recommendedName>
</protein>
<dbReference type="RefSeq" id="XP_055889514.1">
    <property type="nucleotide sequence ID" value="XM_056033539.1"/>
</dbReference>
<gene>
    <name evidence="6 7 8 9 10" type="primary">LOC106080156</name>
</gene>
<name>A0A9W3AQG9_BIOGL</name>
<organism evidence="5 7">
    <name type="scientific">Biomphalaria glabrata</name>
    <name type="common">Bloodfluke planorb</name>
    <name type="synonym">Freshwater snail</name>
    <dbReference type="NCBI Taxonomy" id="6526"/>
    <lineage>
        <taxon>Eukaryota</taxon>
        <taxon>Metazoa</taxon>
        <taxon>Spiralia</taxon>
        <taxon>Lophotrochozoa</taxon>
        <taxon>Mollusca</taxon>
        <taxon>Gastropoda</taxon>
        <taxon>Heterobranchia</taxon>
        <taxon>Euthyneura</taxon>
        <taxon>Panpulmonata</taxon>
        <taxon>Hygrophila</taxon>
        <taxon>Lymnaeoidea</taxon>
        <taxon>Planorbidae</taxon>
        <taxon>Biomphalaria</taxon>
    </lineage>
</organism>
<dbReference type="RefSeq" id="XP_055889517.1">
    <property type="nucleotide sequence ID" value="XM_056033542.1"/>
</dbReference>
<dbReference type="GO" id="GO:0005525">
    <property type="term" value="F:GTP binding"/>
    <property type="evidence" value="ECO:0007669"/>
    <property type="project" value="InterPro"/>
</dbReference>
<dbReference type="RefSeq" id="XP_055889516.1">
    <property type="nucleotide sequence ID" value="XM_056033541.1"/>
</dbReference>
<dbReference type="PANTHER" id="PTHR45704">
    <property type="entry name" value="RAS-LIKE FAMILY MEMBER 11"/>
    <property type="match status" value="1"/>
</dbReference>
<dbReference type="GO" id="GO:0003925">
    <property type="term" value="F:G protein activity"/>
    <property type="evidence" value="ECO:0007669"/>
    <property type="project" value="UniProtKB-EC"/>
</dbReference>
<dbReference type="OMA" id="TMSGHCL"/>
<dbReference type="InterPro" id="IPR005225">
    <property type="entry name" value="Small_GTP-bd"/>
</dbReference>
<dbReference type="RefSeq" id="XP_055889515.1">
    <property type="nucleotide sequence ID" value="XM_056033540.1"/>
</dbReference>
<evidence type="ECO:0000256" key="3">
    <source>
        <dbReference type="ARBA" id="ARBA00022801"/>
    </source>
</evidence>
<dbReference type="Pfam" id="PF00071">
    <property type="entry name" value="Ras"/>
    <property type="match status" value="1"/>
</dbReference>
<dbReference type="SMART" id="SM00174">
    <property type="entry name" value="RHO"/>
    <property type="match status" value="1"/>
</dbReference>
<dbReference type="SUPFAM" id="SSF52540">
    <property type="entry name" value="P-loop containing nucleoside triphosphate hydrolases"/>
    <property type="match status" value="1"/>
</dbReference>